<feature type="compositionally biased region" description="Polar residues" evidence="10">
    <location>
        <begin position="202"/>
        <end position="212"/>
    </location>
</feature>
<dbReference type="KEGG" id="rdp:RD2015_2973"/>
<evidence type="ECO:0000313" key="11">
    <source>
        <dbReference type="EMBL" id="ALV07435.1"/>
    </source>
</evidence>
<comment type="catalytic activity">
    <reaction evidence="8 9">
        <text>D-gluconate + ATP = 6-phospho-D-gluconate + ADP + H(+)</text>
        <dbReference type="Rhea" id="RHEA:19433"/>
        <dbReference type="ChEBI" id="CHEBI:15378"/>
        <dbReference type="ChEBI" id="CHEBI:18391"/>
        <dbReference type="ChEBI" id="CHEBI:30616"/>
        <dbReference type="ChEBI" id="CHEBI:58759"/>
        <dbReference type="ChEBI" id="CHEBI:456216"/>
        <dbReference type="EC" id="2.7.1.12"/>
    </reaction>
</comment>
<comment type="similarity">
    <text evidence="2 9">Belongs to the gluconokinase GntK/GntV family.</text>
</comment>
<evidence type="ECO:0000256" key="1">
    <source>
        <dbReference type="ARBA" id="ARBA00004761"/>
    </source>
</evidence>
<evidence type="ECO:0000256" key="9">
    <source>
        <dbReference type="RuleBase" id="RU363066"/>
    </source>
</evidence>
<evidence type="ECO:0000256" key="10">
    <source>
        <dbReference type="SAM" id="MobiDB-lite"/>
    </source>
</evidence>
<dbReference type="PATRIC" id="fig|76731.3.peg.3045"/>
<sequence>MAEQENGCASIVVMGVAGCGKTSVGEALARHLKWPFIEGDAHHSPASIAKMQAGQPLTDEDRWGWLDRLGALLQAPGPVVLSCSALKRVYRDRLRAAHPPLQFVFIDISRSLALTRVAARASGHIFPASLVDSQFATLESPVGEAGVMTVSADLPLDAQVAAILAQRQQLVAAAHAADDTRAGAASLTPVSPPADVPPSIAEQVSSPKESGL</sequence>
<name>A0A0U3N5F9_9BURK</name>
<feature type="region of interest" description="Disordered" evidence="10">
    <location>
        <begin position="182"/>
        <end position="212"/>
    </location>
</feature>
<evidence type="ECO:0000256" key="8">
    <source>
        <dbReference type="ARBA" id="ARBA00048090"/>
    </source>
</evidence>
<dbReference type="PANTHER" id="PTHR43442">
    <property type="entry name" value="GLUCONOKINASE-RELATED"/>
    <property type="match status" value="1"/>
</dbReference>
<dbReference type="PANTHER" id="PTHR43442:SF3">
    <property type="entry name" value="GLUCONOKINASE-RELATED"/>
    <property type="match status" value="1"/>
</dbReference>
<dbReference type="GO" id="GO:0046316">
    <property type="term" value="F:gluconokinase activity"/>
    <property type="evidence" value="ECO:0007669"/>
    <property type="project" value="UniProtKB-EC"/>
</dbReference>
<reference evidence="11 12" key="1">
    <citation type="submission" date="2015-12" db="EMBL/GenBank/DDBJ databases">
        <title>Complete genome of Roseateles depolymerans KCTC 42856.</title>
        <authorList>
            <person name="Kim K.M."/>
        </authorList>
    </citation>
    <scope>NUCLEOTIDE SEQUENCE [LARGE SCALE GENOMIC DNA]</scope>
    <source>
        <strain evidence="11 12">KCTC 42856</strain>
    </source>
</reference>
<keyword evidence="7 9" id="KW-0067">ATP-binding</keyword>
<keyword evidence="12" id="KW-1185">Reference proteome</keyword>
<organism evidence="11 12">
    <name type="scientific">Roseateles depolymerans</name>
    <dbReference type="NCBI Taxonomy" id="76731"/>
    <lineage>
        <taxon>Bacteria</taxon>
        <taxon>Pseudomonadati</taxon>
        <taxon>Pseudomonadota</taxon>
        <taxon>Betaproteobacteria</taxon>
        <taxon>Burkholderiales</taxon>
        <taxon>Sphaerotilaceae</taxon>
        <taxon>Roseateles</taxon>
    </lineage>
</organism>
<dbReference type="InterPro" id="IPR006001">
    <property type="entry name" value="Therm_gnt_kin"/>
</dbReference>
<keyword evidence="6 9" id="KW-0418">Kinase</keyword>
<proteinExistence type="inferred from homology"/>
<dbReference type="CDD" id="cd02021">
    <property type="entry name" value="GntK"/>
    <property type="match status" value="1"/>
</dbReference>
<dbReference type="EMBL" id="CP013729">
    <property type="protein sequence ID" value="ALV07435.1"/>
    <property type="molecule type" value="Genomic_DNA"/>
</dbReference>
<keyword evidence="5 9" id="KW-0547">Nucleotide-binding</keyword>
<gene>
    <name evidence="11" type="ORF">RD2015_2973</name>
</gene>
<dbReference type="EC" id="2.7.1.12" evidence="3 9"/>
<evidence type="ECO:0000256" key="4">
    <source>
        <dbReference type="ARBA" id="ARBA00022679"/>
    </source>
</evidence>
<comment type="pathway">
    <text evidence="1">Carbohydrate acid metabolism.</text>
</comment>
<dbReference type="NCBIfam" id="TIGR01313">
    <property type="entry name" value="therm_gnt_kin"/>
    <property type="match status" value="1"/>
</dbReference>
<dbReference type="GO" id="GO:0005524">
    <property type="term" value="F:ATP binding"/>
    <property type="evidence" value="ECO:0007669"/>
    <property type="project" value="UniProtKB-KW"/>
</dbReference>
<dbReference type="InterPro" id="IPR027417">
    <property type="entry name" value="P-loop_NTPase"/>
</dbReference>
<dbReference type="GO" id="GO:0005737">
    <property type="term" value="C:cytoplasm"/>
    <property type="evidence" value="ECO:0007669"/>
    <property type="project" value="TreeGrafter"/>
</dbReference>
<dbReference type="Proteomes" id="UP000060699">
    <property type="component" value="Chromosome"/>
</dbReference>
<dbReference type="GO" id="GO:0005975">
    <property type="term" value="P:carbohydrate metabolic process"/>
    <property type="evidence" value="ECO:0007669"/>
    <property type="project" value="InterPro"/>
</dbReference>
<evidence type="ECO:0000256" key="3">
    <source>
        <dbReference type="ARBA" id="ARBA00012054"/>
    </source>
</evidence>
<evidence type="ECO:0000256" key="5">
    <source>
        <dbReference type="ARBA" id="ARBA00022741"/>
    </source>
</evidence>
<accession>A0A0U3N5F9</accession>
<evidence type="ECO:0000313" key="12">
    <source>
        <dbReference type="Proteomes" id="UP000060699"/>
    </source>
</evidence>
<dbReference type="Pfam" id="PF13671">
    <property type="entry name" value="AAA_33"/>
    <property type="match status" value="1"/>
</dbReference>
<keyword evidence="4 9" id="KW-0808">Transferase</keyword>
<dbReference type="SUPFAM" id="SSF52540">
    <property type="entry name" value="P-loop containing nucleoside triphosphate hydrolases"/>
    <property type="match status" value="1"/>
</dbReference>
<dbReference type="RefSeq" id="WP_310732340.1">
    <property type="nucleotide sequence ID" value="NZ_CP013729.1"/>
</dbReference>
<dbReference type="Gene3D" id="3.40.50.300">
    <property type="entry name" value="P-loop containing nucleotide triphosphate hydrolases"/>
    <property type="match status" value="1"/>
</dbReference>
<dbReference type="STRING" id="76731.RD2015_2973"/>
<evidence type="ECO:0000256" key="2">
    <source>
        <dbReference type="ARBA" id="ARBA00008420"/>
    </source>
</evidence>
<protein>
    <recommendedName>
        <fullName evidence="3 9">Gluconokinase</fullName>
        <ecNumber evidence="3 9">2.7.1.12</ecNumber>
    </recommendedName>
</protein>
<evidence type="ECO:0000256" key="6">
    <source>
        <dbReference type="ARBA" id="ARBA00022777"/>
    </source>
</evidence>
<evidence type="ECO:0000256" key="7">
    <source>
        <dbReference type="ARBA" id="ARBA00022840"/>
    </source>
</evidence>
<dbReference type="AlphaFoldDB" id="A0A0U3N5F9"/>